<evidence type="ECO:0000313" key="1">
    <source>
        <dbReference type="EMBL" id="CED94103.1"/>
    </source>
</evidence>
<dbReference type="RefSeq" id="WP_180701649.1">
    <property type="nucleotide sequence ID" value="NZ_CAOJQT010000057.1"/>
</dbReference>
<sequence length="139" mass="15987">MSNNCLDKFELLLKIQADSKKDSNIETALEGLILAINELNTIMINRSKELEISKEVQYIVRSCAGLNTQEGLYLIDEVNELLKEMIRYEDESLCYAKKAEMVLADLRKTNNQIIDLYKQYVDSIKLSDKEGELCDCKKI</sequence>
<accession>A0A1V1I1S3</accession>
<dbReference type="EMBL" id="LN555523">
    <property type="protein sequence ID" value="CED94103.1"/>
    <property type="molecule type" value="Genomic_DNA"/>
</dbReference>
<gene>
    <name evidence="1" type="ORF">CRIB_1496</name>
</gene>
<dbReference type="KEGG" id="ril:CRIB_1496"/>
<keyword evidence="2" id="KW-1185">Reference proteome</keyword>
<dbReference type="Proteomes" id="UP000245622">
    <property type="component" value="Chromosome 1"/>
</dbReference>
<organism evidence="1 2">
    <name type="scientific">Romboutsia ilealis</name>
    <dbReference type="NCBI Taxonomy" id="1115758"/>
    <lineage>
        <taxon>Bacteria</taxon>
        <taxon>Bacillati</taxon>
        <taxon>Bacillota</taxon>
        <taxon>Clostridia</taxon>
        <taxon>Peptostreptococcales</taxon>
        <taxon>Peptostreptococcaceae</taxon>
        <taxon>Romboutsia</taxon>
    </lineage>
</organism>
<protein>
    <submittedName>
        <fullName evidence="1">Uncharacterized protein</fullName>
    </submittedName>
</protein>
<reference evidence="1 2" key="1">
    <citation type="submission" date="2014-04" db="EMBL/GenBank/DDBJ databases">
        <authorList>
            <person name="Hornung B.V."/>
        </authorList>
    </citation>
    <scope>NUCLEOTIDE SEQUENCE [LARGE SCALE GENOMIC DNA]</scope>
    <source>
        <strain evidence="1 2">CRIB</strain>
    </source>
</reference>
<dbReference type="AlphaFoldDB" id="A0A1V1I1S3"/>
<name>A0A1V1I1S3_9FIRM</name>
<proteinExistence type="predicted"/>
<evidence type="ECO:0000313" key="2">
    <source>
        <dbReference type="Proteomes" id="UP000245622"/>
    </source>
</evidence>
<dbReference type="GeneID" id="82205529"/>